<dbReference type="SMART" id="SM00267">
    <property type="entry name" value="GGDEF"/>
    <property type="match status" value="1"/>
</dbReference>
<dbReference type="InterPro" id="IPR043128">
    <property type="entry name" value="Rev_trsase/Diguanyl_cyclase"/>
</dbReference>
<dbReference type="PROSITE" id="PS50887">
    <property type="entry name" value="GGDEF"/>
    <property type="match status" value="1"/>
</dbReference>
<dbReference type="NCBIfam" id="TIGR00254">
    <property type="entry name" value="GGDEF"/>
    <property type="match status" value="1"/>
</dbReference>
<keyword evidence="3" id="KW-0472">Membrane</keyword>
<dbReference type="SUPFAM" id="SSF158472">
    <property type="entry name" value="HAMP domain-like"/>
    <property type="match status" value="1"/>
</dbReference>
<evidence type="ECO:0000259" key="4">
    <source>
        <dbReference type="PROSITE" id="PS50885"/>
    </source>
</evidence>
<dbReference type="InterPro" id="IPR000160">
    <property type="entry name" value="GGDEF_dom"/>
</dbReference>
<dbReference type="SMART" id="SM00065">
    <property type="entry name" value="GAF"/>
    <property type="match status" value="1"/>
</dbReference>
<proteinExistence type="predicted"/>
<comment type="catalytic activity">
    <reaction evidence="2">
        <text>2 GTP = 3',3'-c-di-GMP + 2 diphosphate</text>
        <dbReference type="Rhea" id="RHEA:24898"/>
        <dbReference type="ChEBI" id="CHEBI:33019"/>
        <dbReference type="ChEBI" id="CHEBI:37565"/>
        <dbReference type="ChEBI" id="CHEBI:58805"/>
        <dbReference type="EC" id="2.7.7.65"/>
    </reaction>
</comment>
<dbReference type="EC" id="2.7.7.65" evidence="1"/>
<dbReference type="CDD" id="cd01949">
    <property type="entry name" value="GGDEF"/>
    <property type="match status" value="1"/>
</dbReference>
<keyword evidence="6" id="KW-0548">Nucleotidyltransferase</keyword>
<keyword evidence="7" id="KW-1185">Reference proteome</keyword>
<gene>
    <name evidence="6" type="ORF">WH159_15870</name>
</gene>
<accession>A0ABU8Q8Z9</accession>
<reference evidence="6 7" key="1">
    <citation type="submission" date="2023-12" db="EMBL/GenBank/DDBJ databases">
        <title>Gut-associated functions are favored during microbiome assembly across C. elegans life.</title>
        <authorList>
            <person name="Zimmermann J."/>
        </authorList>
    </citation>
    <scope>NUCLEOTIDE SEQUENCE [LARGE SCALE GENOMIC DNA]</scope>
    <source>
        <strain evidence="6 7">JUb134</strain>
    </source>
</reference>
<keyword evidence="6" id="KW-0808">Transferase</keyword>
<dbReference type="Gene3D" id="3.30.70.270">
    <property type="match status" value="1"/>
</dbReference>
<dbReference type="Pfam" id="PF00990">
    <property type="entry name" value="GGDEF"/>
    <property type="match status" value="1"/>
</dbReference>
<dbReference type="InterPro" id="IPR003018">
    <property type="entry name" value="GAF"/>
</dbReference>
<dbReference type="Gene3D" id="3.30.450.40">
    <property type="match status" value="1"/>
</dbReference>
<name>A0ABU8Q8Z9_9SPHN</name>
<dbReference type="PANTHER" id="PTHR45138">
    <property type="entry name" value="REGULATORY COMPONENTS OF SENSORY TRANSDUCTION SYSTEM"/>
    <property type="match status" value="1"/>
</dbReference>
<dbReference type="Gene3D" id="6.10.340.10">
    <property type="match status" value="1"/>
</dbReference>
<feature type="transmembrane region" description="Helical" evidence="3">
    <location>
        <begin position="188"/>
        <end position="205"/>
    </location>
</feature>
<dbReference type="Proteomes" id="UP001380365">
    <property type="component" value="Unassembled WGS sequence"/>
</dbReference>
<dbReference type="GO" id="GO:0052621">
    <property type="term" value="F:diguanylate cyclase activity"/>
    <property type="evidence" value="ECO:0007669"/>
    <property type="project" value="UniProtKB-EC"/>
</dbReference>
<keyword evidence="3" id="KW-0812">Transmembrane</keyword>
<keyword evidence="3" id="KW-1133">Transmembrane helix</keyword>
<dbReference type="PROSITE" id="PS50885">
    <property type="entry name" value="HAMP"/>
    <property type="match status" value="1"/>
</dbReference>
<dbReference type="InterPro" id="IPR050469">
    <property type="entry name" value="Diguanylate_Cyclase"/>
</dbReference>
<evidence type="ECO:0000256" key="3">
    <source>
        <dbReference type="SAM" id="Phobius"/>
    </source>
</evidence>
<evidence type="ECO:0000256" key="2">
    <source>
        <dbReference type="ARBA" id="ARBA00034247"/>
    </source>
</evidence>
<dbReference type="EMBL" id="JBBGZA010000001">
    <property type="protein sequence ID" value="MEJ5096007.1"/>
    <property type="molecule type" value="Genomic_DNA"/>
</dbReference>
<sequence>MRLATITNWAYGTTVALALLSGGTMLLASQAQNEERAAVAQRYALDQASSKVAMLEASLSGRARQFVVTGTAADLAAYERGRSELRTIEHRIRRVQDVGAGPDELQALKDALGVLDDLQDEQQAAVAARLKGDKATAVEILFSPNYEQELDRANSLFERFQYRLDQRTETEVAGATKVARIWRTVSEVVLAITALLFLCVLFFIFKRRVLHPVVKLSDVVKRLAAQDYAAVPPNLEQIDEIGDMAQAIGIFRDNGLERLRLEEEQNADRNMRDLLSRMTQRMQASDTLDDLKDVIERFTPQIALGYAGRLYILDKPRQAMVEICSWLDPVHSRTEFSPLSCWALRRGLPHRTGGQNVDVPCDHLQAGGDDEADFICLPLTAQREILGLLYLERRGDAQQAPTRSDVYLTMLAENIGLAVANLRLRDALREMAMADPLTGLANRRHLDAVLGLELAAGERPLSCLMMDVDHFKRINDSFGHDAGDAVLREVGATLKGSSREGALAFRFGGEEFLLLLPGLSLDQARERAEEVRGRIAAMRIEHEGKDLGTITASFGVSSTPEVCGADKLVQTADAALLRAKAAGRNRVVAADRRQEHAVA</sequence>
<evidence type="ECO:0000313" key="6">
    <source>
        <dbReference type="EMBL" id="MEJ5096007.1"/>
    </source>
</evidence>
<evidence type="ECO:0000256" key="1">
    <source>
        <dbReference type="ARBA" id="ARBA00012528"/>
    </source>
</evidence>
<organism evidence="6 7">
    <name type="scientific">Sphingomonas molluscorum</name>
    <dbReference type="NCBI Taxonomy" id="418184"/>
    <lineage>
        <taxon>Bacteria</taxon>
        <taxon>Pseudomonadati</taxon>
        <taxon>Pseudomonadota</taxon>
        <taxon>Alphaproteobacteria</taxon>
        <taxon>Sphingomonadales</taxon>
        <taxon>Sphingomonadaceae</taxon>
        <taxon>Sphingomonas</taxon>
    </lineage>
</organism>
<dbReference type="PANTHER" id="PTHR45138:SF9">
    <property type="entry name" value="DIGUANYLATE CYCLASE DGCM-RELATED"/>
    <property type="match status" value="1"/>
</dbReference>
<dbReference type="RefSeq" id="WP_132883022.1">
    <property type="nucleotide sequence ID" value="NZ_JBBGZA010000001.1"/>
</dbReference>
<dbReference type="SUPFAM" id="SSF55073">
    <property type="entry name" value="Nucleotide cyclase"/>
    <property type="match status" value="1"/>
</dbReference>
<dbReference type="Pfam" id="PF00672">
    <property type="entry name" value="HAMP"/>
    <property type="match status" value="1"/>
</dbReference>
<comment type="caution">
    <text evidence="6">The sequence shown here is derived from an EMBL/GenBank/DDBJ whole genome shotgun (WGS) entry which is preliminary data.</text>
</comment>
<dbReference type="InterPro" id="IPR029016">
    <property type="entry name" value="GAF-like_dom_sf"/>
</dbReference>
<feature type="domain" description="GGDEF" evidence="5">
    <location>
        <begin position="459"/>
        <end position="592"/>
    </location>
</feature>
<dbReference type="InterPro" id="IPR003660">
    <property type="entry name" value="HAMP_dom"/>
</dbReference>
<evidence type="ECO:0000313" key="7">
    <source>
        <dbReference type="Proteomes" id="UP001380365"/>
    </source>
</evidence>
<protein>
    <recommendedName>
        <fullName evidence="1">diguanylate cyclase</fullName>
        <ecNumber evidence="1">2.7.7.65</ecNumber>
    </recommendedName>
</protein>
<evidence type="ECO:0000259" key="5">
    <source>
        <dbReference type="PROSITE" id="PS50887"/>
    </source>
</evidence>
<feature type="domain" description="HAMP" evidence="4">
    <location>
        <begin position="207"/>
        <end position="260"/>
    </location>
</feature>
<dbReference type="InterPro" id="IPR029787">
    <property type="entry name" value="Nucleotide_cyclase"/>
</dbReference>
<dbReference type="SMART" id="SM00304">
    <property type="entry name" value="HAMP"/>
    <property type="match status" value="1"/>
</dbReference>
<dbReference type="SUPFAM" id="SSF55781">
    <property type="entry name" value="GAF domain-like"/>
    <property type="match status" value="1"/>
</dbReference>